<name>A0A553P1T5_TIGCA</name>
<reference evidence="1 2" key="1">
    <citation type="journal article" date="2018" name="Nat. Ecol. Evol.">
        <title>Genomic signatures of mitonuclear coevolution across populations of Tigriopus californicus.</title>
        <authorList>
            <person name="Barreto F.S."/>
            <person name="Watson E.T."/>
            <person name="Lima T.G."/>
            <person name="Willett C.S."/>
            <person name="Edmands S."/>
            <person name="Li W."/>
            <person name="Burton R.S."/>
        </authorList>
    </citation>
    <scope>NUCLEOTIDE SEQUENCE [LARGE SCALE GENOMIC DNA]</scope>
    <source>
        <strain evidence="1 2">San Diego</strain>
    </source>
</reference>
<proteinExistence type="predicted"/>
<sequence length="116" mass="12260">MAHIAPSWFGGVNAILVLARLEPHAALQADPGPGADLSGPSVGLGLKSGFGLGLRDRAYYIPPGRGMVKPGSVKAERNQARLDATLRPIYFGPPNWALPDADGMISQSEWVKIMIA</sequence>
<evidence type="ECO:0000313" key="1">
    <source>
        <dbReference type="EMBL" id="TRY71620.1"/>
    </source>
</evidence>
<dbReference type="EMBL" id="VCGU01000008">
    <property type="protein sequence ID" value="TRY71620.1"/>
    <property type="molecule type" value="Genomic_DNA"/>
</dbReference>
<dbReference type="Proteomes" id="UP000318571">
    <property type="component" value="Chromosome 7"/>
</dbReference>
<protein>
    <submittedName>
        <fullName evidence="1">Uncharacterized protein</fullName>
    </submittedName>
</protein>
<accession>A0A553P1T5</accession>
<evidence type="ECO:0000313" key="2">
    <source>
        <dbReference type="Proteomes" id="UP000318571"/>
    </source>
</evidence>
<keyword evidence="2" id="KW-1185">Reference proteome</keyword>
<organism evidence="1 2">
    <name type="scientific">Tigriopus californicus</name>
    <name type="common">Marine copepod</name>
    <dbReference type="NCBI Taxonomy" id="6832"/>
    <lineage>
        <taxon>Eukaryota</taxon>
        <taxon>Metazoa</taxon>
        <taxon>Ecdysozoa</taxon>
        <taxon>Arthropoda</taxon>
        <taxon>Crustacea</taxon>
        <taxon>Multicrustacea</taxon>
        <taxon>Hexanauplia</taxon>
        <taxon>Copepoda</taxon>
        <taxon>Harpacticoida</taxon>
        <taxon>Harpacticidae</taxon>
        <taxon>Tigriopus</taxon>
    </lineage>
</organism>
<dbReference type="AlphaFoldDB" id="A0A553P1T5"/>
<gene>
    <name evidence="1" type="ORF">TCAL_16168</name>
</gene>
<comment type="caution">
    <text evidence="1">The sequence shown here is derived from an EMBL/GenBank/DDBJ whole genome shotgun (WGS) entry which is preliminary data.</text>
</comment>